<keyword evidence="6 12" id="KW-0375">Hydrogen ion transport</keyword>
<dbReference type="Proteomes" id="UP001309876">
    <property type="component" value="Unassembled WGS sequence"/>
</dbReference>
<dbReference type="GO" id="GO:0015986">
    <property type="term" value="P:proton motive force-driven ATP synthesis"/>
    <property type="evidence" value="ECO:0007669"/>
    <property type="project" value="UniProtKB-UniRule"/>
</dbReference>
<evidence type="ECO:0000256" key="4">
    <source>
        <dbReference type="ARBA" id="ARBA00022448"/>
    </source>
</evidence>
<keyword evidence="8 12" id="KW-0406">Ion transport</keyword>
<comment type="function">
    <text evidence="12">Mitochondrial membrane ATP synthase (F(1)F(0) ATP synthase or Complex V) produces ATP from ADP in the presence of a proton gradient across the membrane which is generated by electron transport complexes of the respiratory chain. F-type ATPases consist of two structural domains, F(1) - containing the extramembraneous catalytic core, and F(0) - containing the membrane proton channel, linked together by a central stalk and a peripheral stalk. During catalysis, ATP synthesis in the catalytic domain of F(1) is coupled via a rotary mechanism of the central stalk subunits to proton translocation.</text>
</comment>
<evidence type="ECO:0000256" key="9">
    <source>
        <dbReference type="ARBA" id="ARBA00023128"/>
    </source>
</evidence>
<accession>A0AAN7T0B2</accession>
<dbReference type="RefSeq" id="XP_064757420.1">
    <property type="nucleotide sequence ID" value="XM_064894733.1"/>
</dbReference>
<protein>
    <recommendedName>
        <fullName evidence="3 12">ATP synthase subunit d, mitochondrial</fullName>
    </recommendedName>
</protein>
<keyword evidence="5" id="KW-0138">CF(0)</keyword>
<evidence type="ECO:0000256" key="12">
    <source>
        <dbReference type="PIRNR" id="PIRNR005514"/>
    </source>
</evidence>
<dbReference type="AlphaFoldDB" id="A0AAN7T0B2"/>
<dbReference type="PANTHER" id="PTHR12700">
    <property type="entry name" value="ATP SYNTHASE SUBUNIT D, MITOCHONDRIAL"/>
    <property type="match status" value="1"/>
</dbReference>
<comment type="caution">
    <text evidence="13">The sequence shown here is derived from an EMBL/GenBank/DDBJ whole genome shotgun (WGS) entry which is preliminary data.</text>
</comment>
<evidence type="ECO:0000256" key="2">
    <source>
        <dbReference type="ARBA" id="ARBA00006842"/>
    </source>
</evidence>
<evidence type="ECO:0000256" key="3">
    <source>
        <dbReference type="ARBA" id="ARBA00021688"/>
    </source>
</evidence>
<dbReference type="GeneID" id="90020041"/>
<comment type="subcellular location">
    <subcellularLocation>
        <location evidence="1 12">Mitochondrion inner membrane</location>
    </subcellularLocation>
</comment>
<evidence type="ECO:0000256" key="1">
    <source>
        <dbReference type="ARBA" id="ARBA00004273"/>
    </source>
</evidence>
<dbReference type="SUPFAM" id="SSF161065">
    <property type="entry name" value="ATP synthase D chain-like"/>
    <property type="match status" value="1"/>
</dbReference>
<dbReference type="GO" id="GO:0015078">
    <property type="term" value="F:proton transmembrane transporter activity"/>
    <property type="evidence" value="ECO:0007669"/>
    <property type="project" value="InterPro"/>
</dbReference>
<gene>
    <name evidence="13" type="primary">ATP7</name>
    <name evidence="13" type="ORF">LTR05_003528</name>
</gene>
<sequence length="174" mass="19984">MSQTTRAAAKLDWSKIGSQLGLKGQTASSLSAFKQRNDNARRRVQELQSQPQTVDFEHYRSVLKNQDVIKEIEQYYKTFQPKTYDVSKQIKAIESFEQVALKNAEETKSKVQVELRSLEKALGDIEGARPWEETTVDELAEAAPEIDKYTEELVKKGRWMPPGYEDKFPRLSVL</sequence>
<dbReference type="GO" id="GO:0005743">
    <property type="term" value="C:mitochondrial inner membrane"/>
    <property type="evidence" value="ECO:0007669"/>
    <property type="project" value="UniProtKB-SubCell"/>
</dbReference>
<keyword evidence="10 12" id="KW-0472">Membrane</keyword>
<dbReference type="PIRSF" id="PIRSF005514">
    <property type="entry name" value="ATPase_F0_D_mt"/>
    <property type="match status" value="1"/>
</dbReference>
<dbReference type="InterPro" id="IPR036228">
    <property type="entry name" value="ATP_synth_F0_dsu_sf_mt"/>
</dbReference>
<reference evidence="13 14" key="1">
    <citation type="submission" date="2023-08" db="EMBL/GenBank/DDBJ databases">
        <title>Black Yeasts Isolated from many extreme environments.</title>
        <authorList>
            <person name="Coleine C."/>
            <person name="Stajich J.E."/>
            <person name="Selbmann L."/>
        </authorList>
    </citation>
    <scope>NUCLEOTIDE SEQUENCE [LARGE SCALE GENOMIC DNA]</scope>
    <source>
        <strain evidence="13 14">CCFEE 5910</strain>
    </source>
</reference>
<evidence type="ECO:0000256" key="7">
    <source>
        <dbReference type="ARBA" id="ARBA00022792"/>
    </source>
</evidence>
<keyword evidence="7 12" id="KW-0999">Mitochondrion inner membrane</keyword>
<evidence type="ECO:0000256" key="6">
    <source>
        <dbReference type="ARBA" id="ARBA00022781"/>
    </source>
</evidence>
<keyword evidence="11" id="KW-0066">ATP synthesis</keyword>
<dbReference type="Gene3D" id="6.10.280.70">
    <property type="match status" value="1"/>
</dbReference>
<keyword evidence="4 12" id="KW-0813">Transport</keyword>
<comment type="similarity">
    <text evidence="2 12">Belongs to the ATPase d subunit family.</text>
</comment>
<evidence type="ECO:0000256" key="11">
    <source>
        <dbReference type="ARBA" id="ARBA00023310"/>
    </source>
</evidence>
<evidence type="ECO:0000256" key="10">
    <source>
        <dbReference type="ARBA" id="ARBA00023136"/>
    </source>
</evidence>
<keyword evidence="14" id="KW-1185">Reference proteome</keyword>
<proteinExistence type="inferred from homology"/>
<dbReference type="GO" id="GO:0045259">
    <property type="term" value="C:proton-transporting ATP synthase complex"/>
    <property type="evidence" value="ECO:0007669"/>
    <property type="project" value="UniProtKB-KW"/>
</dbReference>
<keyword evidence="9 12" id="KW-0496">Mitochondrion</keyword>
<evidence type="ECO:0000256" key="5">
    <source>
        <dbReference type="ARBA" id="ARBA00022547"/>
    </source>
</evidence>
<evidence type="ECO:0000313" key="14">
    <source>
        <dbReference type="Proteomes" id="UP001309876"/>
    </source>
</evidence>
<dbReference type="Pfam" id="PF05873">
    <property type="entry name" value="Mt_ATP-synt_D"/>
    <property type="match status" value="1"/>
</dbReference>
<dbReference type="InterPro" id="IPR008689">
    <property type="entry name" value="ATP_synth_F0_dsu_mt"/>
</dbReference>
<dbReference type="EMBL" id="JAVRRJ010000003">
    <property type="protein sequence ID" value="KAK5086360.1"/>
    <property type="molecule type" value="Genomic_DNA"/>
</dbReference>
<organism evidence="13 14">
    <name type="scientific">Lithohypha guttulata</name>
    <dbReference type="NCBI Taxonomy" id="1690604"/>
    <lineage>
        <taxon>Eukaryota</taxon>
        <taxon>Fungi</taxon>
        <taxon>Dikarya</taxon>
        <taxon>Ascomycota</taxon>
        <taxon>Pezizomycotina</taxon>
        <taxon>Eurotiomycetes</taxon>
        <taxon>Chaetothyriomycetidae</taxon>
        <taxon>Chaetothyriales</taxon>
        <taxon>Trichomeriaceae</taxon>
        <taxon>Lithohypha</taxon>
    </lineage>
</organism>
<evidence type="ECO:0000256" key="8">
    <source>
        <dbReference type="ARBA" id="ARBA00023065"/>
    </source>
</evidence>
<evidence type="ECO:0000313" key="13">
    <source>
        <dbReference type="EMBL" id="KAK5086360.1"/>
    </source>
</evidence>
<name>A0AAN7T0B2_9EURO</name>